<name>A0A6B9XXR5_9AMPH</name>
<feature type="domain" description="NADH-Ubiquinone oxidoreductase (complex I) chain 5 N-terminal" evidence="18">
    <location>
        <begin position="70"/>
        <end position="119"/>
    </location>
</feature>
<dbReference type="RefSeq" id="YP_009726414.1">
    <property type="nucleotide sequence ID" value="NC_045857.1"/>
</dbReference>
<keyword evidence="9" id="KW-0249">Electron transport</keyword>
<evidence type="ECO:0000256" key="6">
    <source>
        <dbReference type="ARBA" id="ARBA00022692"/>
    </source>
</evidence>
<protein>
    <recommendedName>
        <fullName evidence="3 16">NADH-ubiquinone oxidoreductase chain 5</fullName>
        <ecNumber evidence="2 16">7.1.1.2</ecNumber>
    </recommendedName>
</protein>
<dbReference type="PRINTS" id="PR01434">
    <property type="entry name" value="NADHDHGNASE5"/>
</dbReference>
<geneLocation type="mitochondrion" evidence="20"/>
<dbReference type="InterPro" id="IPR010934">
    <property type="entry name" value="NADH_DH_su5_C"/>
</dbReference>
<keyword evidence="4 16" id="KW-0813">Transport</keyword>
<feature type="transmembrane region" description="Helical" evidence="16">
    <location>
        <begin position="408"/>
        <end position="429"/>
    </location>
</feature>
<feature type="transmembrane region" description="Helical" evidence="16">
    <location>
        <begin position="366"/>
        <end position="388"/>
    </location>
</feature>
<dbReference type="GO" id="GO:0042773">
    <property type="term" value="P:ATP synthesis coupled electron transport"/>
    <property type="evidence" value="ECO:0007669"/>
    <property type="project" value="InterPro"/>
</dbReference>
<keyword evidence="5" id="KW-0679">Respiratory chain</keyword>
<evidence type="ECO:0000256" key="13">
    <source>
        <dbReference type="ARBA" id="ARBA00023128"/>
    </source>
</evidence>
<dbReference type="PANTHER" id="PTHR42829:SF2">
    <property type="entry name" value="NADH-UBIQUINONE OXIDOREDUCTASE CHAIN 5"/>
    <property type="match status" value="1"/>
</dbReference>
<evidence type="ECO:0000256" key="11">
    <source>
        <dbReference type="ARBA" id="ARBA00023027"/>
    </source>
</evidence>
<comment type="similarity">
    <text evidence="16">Belongs to the complex I subunit 5 family.</text>
</comment>
<dbReference type="Pfam" id="PF00662">
    <property type="entry name" value="Proton_antipo_N"/>
    <property type="match status" value="1"/>
</dbReference>
<feature type="transmembrane region" description="Helical" evidence="16">
    <location>
        <begin position="586"/>
        <end position="605"/>
    </location>
</feature>
<dbReference type="Pfam" id="PF06455">
    <property type="entry name" value="NADH5_C"/>
    <property type="match status" value="1"/>
</dbReference>
<feature type="domain" description="NADH dehydrogenase subunit 5 C-terminal" evidence="19">
    <location>
        <begin position="423"/>
        <end position="601"/>
    </location>
</feature>
<keyword evidence="14 16" id="KW-0472">Membrane</keyword>
<evidence type="ECO:0000256" key="1">
    <source>
        <dbReference type="ARBA" id="ARBA00004448"/>
    </source>
</evidence>
<dbReference type="GeneID" id="43961657"/>
<dbReference type="InterPro" id="IPR001516">
    <property type="entry name" value="Proton_antipo_N"/>
</dbReference>
<evidence type="ECO:0000256" key="8">
    <source>
        <dbReference type="ARBA" id="ARBA00022967"/>
    </source>
</evidence>
<evidence type="ECO:0000256" key="7">
    <source>
        <dbReference type="ARBA" id="ARBA00022792"/>
    </source>
</evidence>
<dbReference type="InterPro" id="IPR003945">
    <property type="entry name" value="NU5C-like"/>
</dbReference>
<evidence type="ECO:0000256" key="4">
    <source>
        <dbReference type="ARBA" id="ARBA00022448"/>
    </source>
</evidence>
<organism evidence="20">
    <name type="scientific">Batrachuperus sp. 2 PZ-2020</name>
    <dbReference type="NCBI Taxonomy" id="2705015"/>
    <lineage>
        <taxon>Eukaryota</taxon>
        <taxon>Metazoa</taxon>
        <taxon>Chordata</taxon>
        <taxon>Craniata</taxon>
        <taxon>Vertebrata</taxon>
        <taxon>Euteleostomi</taxon>
        <taxon>Amphibia</taxon>
        <taxon>Batrachia</taxon>
        <taxon>Caudata</taxon>
        <taxon>Cryptobranchoidea</taxon>
        <taxon>Hynobiidae</taxon>
        <taxon>Batrachuperus</taxon>
    </lineage>
</organism>
<dbReference type="GO" id="GO:0003954">
    <property type="term" value="F:NADH dehydrogenase activity"/>
    <property type="evidence" value="ECO:0007669"/>
    <property type="project" value="TreeGrafter"/>
</dbReference>
<feature type="transmembrane region" description="Helical" evidence="16">
    <location>
        <begin position="85"/>
        <end position="106"/>
    </location>
</feature>
<evidence type="ECO:0000256" key="2">
    <source>
        <dbReference type="ARBA" id="ARBA00012944"/>
    </source>
</evidence>
<proteinExistence type="inferred from homology"/>
<feature type="transmembrane region" description="Helical" evidence="16">
    <location>
        <begin position="173"/>
        <end position="192"/>
    </location>
</feature>
<evidence type="ECO:0000259" key="18">
    <source>
        <dbReference type="Pfam" id="PF00662"/>
    </source>
</evidence>
<dbReference type="InterPro" id="IPR001750">
    <property type="entry name" value="ND/Mrp_TM"/>
</dbReference>
<feature type="transmembrane region" description="Helical" evidence="16">
    <location>
        <begin position="118"/>
        <end position="135"/>
    </location>
</feature>
<evidence type="ECO:0000256" key="15">
    <source>
        <dbReference type="ARBA" id="ARBA00049551"/>
    </source>
</evidence>
<keyword evidence="12 16" id="KW-0830">Ubiquinone</keyword>
<accession>A0A6B9XXR5</accession>
<feature type="transmembrane region" description="Helical" evidence="16">
    <location>
        <begin position="274"/>
        <end position="295"/>
    </location>
</feature>
<evidence type="ECO:0000259" key="17">
    <source>
        <dbReference type="Pfam" id="PF00361"/>
    </source>
</evidence>
<evidence type="ECO:0000256" key="9">
    <source>
        <dbReference type="ARBA" id="ARBA00022982"/>
    </source>
</evidence>
<keyword evidence="6 16" id="KW-0812">Transmembrane</keyword>
<feature type="transmembrane region" description="Helical" evidence="16">
    <location>
        <begin position="326"/>
        <end position="345"/>
    </location>
</feature>
<feature type="domain" description="NADH:quinone oxidoreductase/Mrp antiporter transmembrane" evidence="17">
    <location>
        <begin position="135"/>
        <end position="414"/>
    </location>
</feature>
<dbReference type="EC" id="7.1.1.2" evidence="2 16"/>
<evidence type="ECO:0000256" key="12">
    <source>
        <dbReference type="ARBA" id="ARBA00023075"/>
    </source>
</evidence>
<sequence length="607" mass="68494">MNLVLIFNSSMMLSLFMLTFPLIMLLVKKPNWSISNIKNSVKFTFLTSLIPLMIYMANGLESVVTSFHLMSIFNMEIYSSFKFDQFSIIFLPIAMFVTWSILEFATWYMHLDKDINRFFKYLLIFLIAMMIMVTANNLFQLFIGWEGVGIMSFLLIGWWHARADANTAAMQAVVYNRVGDIGLILSMAWLAIYTNSWEIQQIFLLYDNNSVLPLLGFILAAMGKSAQFGLHPWLPAAMEGPTPVSALLHSSTMVVAGIFLLIRFQPMFEDNKMALSICLSIGALTTLFTAACALTQNDIKKIVAFSTSSQLGLMMVTIGLNQPQLAFFHICTHAFFKAMLFLCSGSIIHSLNDEQDIRKMGGLQNLLPMTTSCMTIGSLALTGTPFLAGFFSKDAIIEAMNNSNLNSLALIMTMMATSFTAVYSFRIIYFSSMKFPRHLPFSPINENNYLVINPIKRLAWGSMISGFLIIFNMTPMKTQILTMPLMMKFSALLVSLLGLLMAIDIANIMSKNVMKTKLFSFFNLLAFFPIIIHRILPKTSLLWGQNIATHITDILWYEKSGPKGWSNQQLPAIKTITNIQMGLIKVYMMLFLITSMLMITLFMSYST</sequence>
<keyword evidence="10 16" id="KW-1133">Transmembrane helix</keyword>
<comment type="function">
    <text evidence="16">Core subunit of the mitochondrial membrane respiratory chain NADH dehydrogenase (Complex I) which catalyzes electron transfer from NADH through the respiratory chain, using ubiquinone as an electron acceptor. Essential for the catalytic activity and assembly of complex I.</text>
</comment>
<feature type="transmembrane region" description="Helical" evidence="16">
    <location>
        <begin position="48"/>
        <end position="73"/>
    </location>
</feature>
<evidence type="ECO:0000259" key="19">
    <source>
        <dbReference type="Pfam" id="PF06455"/>
    </source>
</evidence>
<evidence type="ECO:0000256" key="10">
    <source>
        <dbReference type="ARBA" id="ARBA00022989"/>
    </source>
</evidence>
<evidence type="ECO:0000256" key="16">
    <source>
        <dbReference type="RuleBase" id="RU003404"/>
    </source>
</evidence>
<dbReference type="GO" id="GO:0015990">
    <property type="term" value="P:electron transport coupled proton transport"/>
    <property type="evidence" value="ECO:0007669"/>
    <property type="project" value="TreeGrafter"/>
</dbReference>
<comment type="subcellular location">
    <subcellularLocation>
        <location evidence="1">Mitochondrion inner membrane</location>
        <topology evidence="1">Multi-pass membrane protein</topology>
    </subcellularLocation>
</comment>
<dbReference type="EMBL" id="MN937258">
    <property type="protein sequence ID" value="QHR93053.1"/>
    <property type="molecule type" value="Genomic_DNA"/>
</dbReference>
<dbReference type="GO" id="GO:0005743">
    <property type="term" value="C:mitochondrial inner membrane"/>
    <property type="evidence" value="ECO:0007669"/>
    <property type="project" value="UniProtKB-SubCell"/>
</dbReference>
<dbReference type="AlphaFoldDB" id="A0A6B9XXR5"/>
<gene>
    <name evidence="20" type="primary">ND5</name>
</gene>
<dbReference type="Pfam" id="PF00361">
    <property type="entry name" value="Proton_antipo_M"/>
    <property type="match status" value="1"/>
</dbReference>
<comment type="catalytic activity">
    <reaction evidence="15 16">
        <text>a ubiquinone + NADH + 5 H(+)(in) = a ubiquinol + NAD(+) + 4 H(+)(out)</text>
        <dbReference type="Rhea" id="RHEA:29091"/>
        <dbReference type="Rhea" id="RHEA-COMP:9565"/>
        <dbReference type="Rhea" id="RHEA-COMP:9566"/>
        <dbReference type="ChEBI" id="CHEBI:15378"/>
        <dbReference type="ChEBI" id="CHEBI:16389"/>
        <dbReference type="ChEBI" id="CHEBI:17976"/>
        <dbReference type="ChEBI" id="CHEBI:57540"/>
        <dbReference type="ChEBI" id="CHEBI:57945"/>
        <dbReference type="EC" id="7.1.1.2"/>
    </reaction>
</comment>
<dbReference type="GO" id="GO:0008137">
    <property type="term" value="F:NADH dehydrogenase (ubiquinone) activity"/>
    <property type="evidence" value="ECO:0007669"/>
    <property type="project" value="UniProtKB-EC"/>
</dbReference>
<feature type="transmembrane region" description="Helical" evidence="16">
    <location>
        <begin position="242"/>
        <end position="262"/>
    </location>
</feature>
<keyword evidence="7" id="KW-0999">Mitochondrion inner membrane</keyword>
<dbReference type="InterPro" id="IPR018393">
    <property type="entry name" value="NADHpl_OxRdtase_5_subgr"/>
</dbReference>
<evidence type="ECO:0000256" key="14">
    <source>
        <dbReference type="ARBA" id="ARBA00023136"/>
    </source>
</evidence>
<reference evidence="20" key="1">
    <citation type="journal article" date="2020" name="Mitochondrial DNA Part B Resour">
        <title>The complete mitochondrial genome of Batrachuperus sp. 2 (Caudata: Hynobiidae).</title>
        <authorList>
            <person name="Zhang P."/>
            <person name="Zeng X."/>
            <person name="Xia Y."/>
            <person name="Zheng Y."/>
        </authorList>
    </citation>
    <scope>NUCLEOTIDE SEQUENCE</scope>
</reference>
<dbReference type="NCBIfam" id="TIGR01974">
    <property type="entry name" value="NDH_I_L"/>
    <property type="match status" value="1"/>
</dbReference>
<feature type="transmembrane region" description="Helical" evidence="16">
    <location>
        <begin position="6"/>
        <end position="27"/>
    </location>
</feature>
<dbReference type="CTD" id="4540"/>
<feature type="transmembrane region" description="Helical" evidence="16">
    <location>
        <begin position="302"/>
        <end position="320"/>
    </location>
</feature>
<evidence type="ECO:0000313" key="20">
    <source>
        <dbReference type="EMBL" id="QHR93053.1"/>
    </source>
</evidence>
<keyword evidence="13 16" id="KW-0496">Mitochondrion</keyword>
<feature type="transmembrane region" description="Helical" evidence="16">
    <location>
        <begin position="141"/>
        <end position="161"/>
    </location>
</feature>
<feature type="transmembrane region" description="Helical" evidence="16">
    <location>
        <begin position="212"/>
        <end position="230"/>
    </location>
</feature>
<keyword evidence="8" id="KW-1278">Translocase</keyword>
<evidence type="ECO:0000256" key="5">
    <source>
        <dbReference type="ARBA" id="ARBA00022660"/>
    </source>
</evidence>
<feature type="transmembrane region" description="Helical" evidence="16">
    <location>
        <begin position="518"/>
        <end position="536"/>
    </location>
</feature>
<dbReference type="PANTHER" id="PTHR42829">
    <property type="entry name" value="NADH-UBIQUINONE OXIDOREDUCTASE CHAIN 5"/>
    <property type="match status" value="1"/>
</dbReference>
<feature type="transmembrane region" description="Helical" evidence="16">
    <location>
        <begin position="486"/>
        <end position="506"/>
    </location>
</feature>
<evidence type="ECO:0000256" key="3">
    <source>
        <dbReference type="ARBA" id="ARBA00021096"/>
    </source>
</evidence>
<keyword evidence="11 16" id="KW-0520">NAD</keyword>